<dbReference type="EMBL" id="LRPC01000033">
    <property type="protein sequence ID" value="KYG71223.1"/>
    <property type="molecule type" value="Genomic_DNA"/>
</dbReference>
<evidence type="ECO:0000256" key="6">
    <source>
        <dbReference type="PIRSR" id="PIRSR001430-2"/>
    </source>
</evidence>
<evidence type="ECO:0000313" key="10">
    <source>
        <dbReference type="Proteomes" id="UP000075606"/>
    </source>
</evidence>
<sequence length="247" mass="28198">MRYFLDISYNGAAYHGWQRQANALTVQQEIEEGLSRILGAQIGITGSGRTDTGVHARKQIAHFDAETELPESQIQYKLNGLLPDEVAINSCRKVQPEAHARFDAQERGYHYFIHQKKTPFLVGQSYYFSHSLNVERMNEAAQKLLGRQDFESFSRVKTEVNNFFCEILTANWYCENDQLIFNVRANRFLRGMVRALVGTLLEVGRGKLTVEDFVTIIAAKNRTKAGRAVPPHGLYLSEVNYSEEIYL</sequence>
<keyword evidence="2 4" id="KW-0819">tRNA processing</keyword>
<dbReference type="InterPro" id="IPR020094">
    <property type="entry name" value="TruA/RsuA/RluB/E/F_N"/>
</dbReference>
<dbReference type="PIRSF" id="PIRSF001430">
    <property type="entry name" value="tRNA_psdUrid_synth"/>
    <property type="match status" value="1"/>
</dbReference>
<evidence type="ECO:0000256" key="1">
    <source>
        <dbReference type="ARBA" id="ARBA00009375"/>
    </source>
</evidence>
<dbReference type="InterPro" id="IPR001406">
    <property type="entry name" value="PsdUridine_synth_TruA"/>
</dbReference>
<dbReference type="SUPFAM" id="SSF55120">
    <property type="entry name" value="Pseudouridine synthase"/>
    <property type="match status" value="1"/>
</dbReference>
<comment type="similarity">
    <text evidence="1 4 7">Belongs to the tRNA pseudouridine synthase TruA family.</text>
</comment>
<feature type="binding site" evidence="4 6">
    <location>
        <position position="109"/>
    </location>
    <ligand>
        <name>substrate</name>
    </ligand>
</feature>
<dbReference type="GO" id="GO:0003723">
    <property type="term" value="F:RNA binding"/>
    <property type="evidence" value="ECO:0007669"/>
    <property type="project" value="InterPro"/>
</dbReference>
<evidence type="ECO:0000256" key="2">
    <source>
        <dbReference type="ARBA" id="ARBA00022694"/>
    </source>
</evidence>
<comment type="subunit">
    <text evidence="4">Homodimer.</text>
</comment>
<evidence type="ECO:0000256" key="5">
    <source>
        <dbReference type="PIRSR" id="PIRSR001430-1"/>
    </source>
</evidence>
<name>A0A150WXL4_9BACT</name>
<dbReference type="InterPro" id="IPR020103">
    <property type="entry name" value="PsdUridine_synth_cat_dom_sf"/>
</dbReference>
<dbReference type="STRING" id="333140.AWW68_18620"/>
<dbReference type="EC" id="5.4.99.12" evidence="4"/>
<dbReference type="OrthoDB" id="9811823at2"/>
<comment type="caution">
    <text evidence="9">The sequence shown here is derived from an EMBL/GenBank/DDBJ whole genome shotgun (WGS) entry which is preliminary data.</text>
</comment>
<dbReference type="NCBIfam" id="TIGR00071">
    <property type="entry name" value="hisT_truA"/>
    <property type="match status" value="1"/>
</dbReference>
<dbReference type="FunFam" id="3.30.70.580:FF:000001">
    <property type="entry name" value="tRNA pseudouridine synthase A"/>
    <property type="match status" value="1"/>
</dbReference>
<dbReference type="InterPro" id="IPR020097">
    <property type="entry name" value="PsdUridine_synth_TruA_a/b_dom"/>
</dbReference>
<feature type="domain" description="Pseudouridine synthase I TruA alpha/beta" evidence="8">
    <location>
        <begin position="140"/>
        <end position="242"/>
    </location>
</feature>
<dbReference type="PANTHER" id="PTHR11142:SF0">
    <property type="entry name" value="TRNA PSEUDOURIDINE SYNTHASE-LIKE 1"/>
    <property type="match status" value="1"/>
</dbReference>
<comment type="function">
    <text evidence="4">Formation of pseudouridine at positions 38, 39 and 40 in the anticodon stem and loop of transfer RNAs.</text>
</comment>
<evidence type="ECO:0000259" key="8">
    <source>
        <dbReference type="Pfam" id="PF01416"/>
    </source>
</evidence>
<accession>A0A150WXL4</accession>
<dbReference type="InterPro" id="IPR020095">
    <property type="entry name" value="PsdUridine_synth_TruA_C"/>
</dbReference>
<evidence type="ECO:0000256" key="4">
    <source>
        <dbReference type="HAMAP-Rule" id="MF_00171"/>
    </source>
</evidence>
<gene>
    <name evidence="4" type="primary">truA</name>
    <name evidence="9" type="ORF">AWW68_18620</name>
</gene>
<dbReference type="GO" id="GO:0160147">
    <property type="term" value="F:tRNA pseudouridine(38-40) synthase activity"/>
    <property type="evidence" value="ECO:0007669"/>
    <property type="project" value="UniProtKB-EC"/>
</dbReference>
<dbReference type="AlphaFoldDB" id="A0A150WXL4"/>
<feature type="active site" description="Nucleophile" evidence="4 5">
    <location>
        <position position="51"/>
    </location>
</feature>
<dbReference type="PANTHER" id="PTHR11142">
    <property type="entry name" value="PSEUDOURIDYLATE SYNTHASE"/>
    <property type="match status" value="1"/>
</dbReference>
<organism evidence="9 10">
    <name type="scientific">Roseivirga spongicola</name>
    <dbReference type="NCBI Taxonomy" id="333140"/>
    <lineage>
        <taxon>Bacteria</taxon>
        <taxon>Pseudomonadati</taxon>
        <taxon>Bacteroidota</taxon>
        <taxon>Cytophagia</taxon>
        <taxon>Cytophagales</taxon>
        <taxon>Roseivirgaceae</taxon>
        <taxon>Roseivirga</taxon>
    </lineage>
</organism>
<reference evidence="9 10" key="1">
    <citation type="submission" date="2016-01" db="EMBL/GenBank/DDBJ databases">
        <title>Genome sequencing of Roseivirga spongicola UST030701-084.</title>
        <authorList>
            <person name="Selvaratnam C."/>
            <person name="Thevarajoo S."/>
            <person name="Goh K.M."/>
            <person name="Ee R."/>
            <person name="Chan K.-G."/>
            <person name="Chong C.S."/>
        </authorList>
    </citation>
    <scope>NUCLEOTIDE SEQUENCE [LARGE SCALE GENOMIC DNA]</scope>
    <source>
        <strain evidence="9 10">UST030701-084</strain>
    </source>
</reference>
<dbReference type="Gene3D" id="3.30.70.580">
    <property type="entry name" value="Pseudouridine synthase I, catalytic domain, N-terminal subdomain"/>
    <property type="match status" value="1"/>
</dbReference>
<evidence type="ECO:0000256" key="3">
    <source>
        <dbReference type="ARBA" id="ARBA00023235"/>
    </source>
</evidence>
<dbReference type="GO" id="GO:0031119">
    <property type="term" value="P:tRNA pseudouridine synthesis"/>
    <property type="evidence" value="ECO:0007669"/>
    <property type="project" value="UniProtKB-UniRule"/>
</dbReference>
<dbReference type="RefSeq" id="WP_068225238.1">
    <property type="nucleotide sequence ID" value="NZ_CP139724.1"/>
</dbReference>
<dbReference type="Gene3D" id="3.30.70.660">
    <property type="entry name" value="Pseudouridine synthase I, catalytic domain, C-terminal subdomain"/>
    <property type="match status" value="1"/>
</dbReference>
<evidence type="ECO:0000313" key="9">
    <source>
        <dbReference type="EMBL" id="KYG71223.1"/>
    </source>
</evidence>
<dbReference type="Pfam" id="PF01416">
    <property type="entry name" value="PseudoU_synth_1"/>
    <property type="match status" value="2"/>
</dbReference>
<proteinExistence type="inferred from homology"/>
<keyword evidence="3 4" id="KW-0413">Isomerase</keyword>
<dbReference type="HAMAP" id="MF_00171">
    <property type="entry name" value="TruA"/>
    <property type="match status" value="1"/>
</dbReference>
<dbReference type="CDD" id="cd02570">
    <property type="entry name" value="PseudoU_synth_EcTruA"/>
    <property type="match status" value="1"/>
</dbReference>
<comment type="caution">
    <text evidence="4">Lacks conserved residue(s) required for the propagation of feature annotation.</text>
</comment>
<feature type="domain" description="Pseudouridine synthase I TruA alpha/beta" evidence="8">
    <location>
        <begin position="8"/>
        <end position="103"/>
    </location>
</feature>
<dbReference type="Proteomes" id="UP000075606">
    <property type="component" value="Unassembled WGS sequence"/>
</dbReference>
<comment type="catalytic activity">
    <reaction evidence="4 7">
        <text>uridine(38/39/40) in tRNA = pseudouridine(38/39/40) in tRNA</text>
        <dbReference type="Rhea" id="RHEA:22376"/>
        <dbReference type="Rhea" id="RHEA-COMP:10085"/>
        <dbReference type="Rhea" id="RHEA-COMP:10087"/>
        <dbReference type="ChEBI" id="CHEBI:65314"/>
        <dbReference type="ChEBI" id="CHEBI:65315"/>
        <dbReference type="EC" id="5.4.99.12"/>
    </reaction>
</comment>
<protein>
    <recommendedName>
        <fullName evidence="4">tRNA pseudouridine synthase A</fullName>
        <ecNumber evidence="4">5.4.99.12</ecNumber>
    </recommendedName>
    <alternativeName>
        <fullName evidence="4">tRNA pseudouridine(38-40) synthase</fullName>
    </alternativeName>
    <alternativeName>
        <fullName evidence="4">tRNA pseudouridylate synthase I</fullName>
    </alternativeName>
    <alternativeName>
        <fullName evidence="4">tRNA-uridine isomerase I</fullName>
    </alternativeName>
</protein>
<evidence type="ECO:0000256" key="7">
    <source>
        <dbReference type="RuleBase" id="RU003792"/>
    </source>
</evidence>
<keyword evidence="10" id="KW-1185">Reference proteome</keyword>